<evidence type="ECO:0000256" key="1">
    <source>
        <dbReference type="SAM" id="MobiDB-lite"/>
    </source>
</evidence>
<evidence type="ECO:0000313" key="3">
    <source>
        <dbReference type="Proteomes" id="UP000245802"/>
    </source>
</evidence>
<dbReference type="OrthoDB" id="9811735at2"/>
<proteinExistence type="predicted"/>
<accession>A0A2Z3GRC9</accession>
<sequence>MGRVRGFVPHPHRGRHLGLPQAGAEIPPGPQPRRCRSRREVRGDRPRVRGIQAGAWAVSERAGFLNAIRSAPADDTARLVYADWLDELQDPTDFDRATSAFIRMSCVRPGAKVMPRKVYPWLLSKGEDGHVVENWKRLVPTLMSVDAAQGLPGTEAIGTRNGRVVRCAVRLPSTAPLPRRAANQRSYAVVLEFSRGFVSNLVVSSIHAARLAYPLVVADQPLIEFHLAGLYPGLQLGHDVIGRELLALVERHQGADAGARFAKRQWVDWHLP</sequence>
<dbReference type="EMBL" id="CP025958">
    <property type="protein sequence ID" value="AWM35868.1"/>
    <property type="molecule type" value="Genomic_DNA"/>
</dbReference>
<protein>
    <submittedName>
        <fullName evidence="2">TIGR02996 domain-containing protein</fullName>
    </submittedName>
</protein>
<dbReference type="KEGG" id="gog:C1280_01755"/>
<keyword evidence="3" id="KW-1185">Reference proteome</keyword>
<dbReference type="AlphaFoldDB" id="A0A2Z3GRC9"/>
<organism evidence="2 3">
    <name type="scientific">Gemmata obscuriglobus</name>
    <dbReference type="NCBI Taxonomy" id="114"/>
    <lineage>
        <taxon>Bacteria</taxon>
        <taxon>Pseudomonadati</taxon>
        <taxon>Planctomycetota</taxon>
        <taxon>Planctomycetia</taxon>
        <taxon>Gemmatales</taxon>
        <taxon>Gemmataceae</taxon>
        <taxon>Gemmata</taxon>
    </lineage>
</organism>
<dbReference type="Proteomes" id="UP000245802">
    <property type="component" value="Chromosome"/>
</dbReference>
<feature type="region of interest" description="Disordered" evidence="1">
    <location>
        <begin position="1"/>
        <end position="44"/>
    </location>
</feature>
<dbReference type="InterPro" id="IPR014338">
    <property type="entry name" value="CHP02996_rpt-companion-dom"/>
</dbReference>
<dbReference type="NCBIfam" id="TIGR02996">
    <property type="entry name" value="rpt_mate_G_obs"/>
    <property type="match status" value="1"/>
</dbReference>
<name>A0A2Z3GRC9_9BACT</name>
<evidence type="ECO:0000313" key="2">
    <source>
        <dbReference type="EMBL" id="AWM35868.1"/>
    </source>
</evidence>
<reference evidence="2 3" key="1">
    <citation type="submission" date="2018-01" db="EMBL/GenBank/DDBJ databases">
        <title>G. obscuriglobus.</title>
        <authorList>
            <person name="Franke J."/>
            <person name="Blomberg W."/>
            <person name="Selmecki A."/>
        </authorList>
    </citation>
    <scope>NUCLEOTIDE SEQUENCE [LARGE SCALE GENOMIC DNA]</scope>
    <source>
        <strain evidence="2 3">DSM 5831</strain>
    </source>
</reference>
<gene>
    <name evidence="2" type="ORF">C1280_01755</name>
</gene>